<sequence length="634" mass="66407">MSFTKTRMGLKPPGHAAHPVDEVLPVRRLVTLGLQHVLVMYAGAVAVPLILGSTLGLDQSAVILLINANLITSGVATLIQTIGVWKFGARMPFIQGTSFIALSPMLLIGQQYGLPFVFGSVIAAGLITIGLAPIFSRLLRYFSPVVIGSLITIVGIALMPAAAGWLGGGVGAADFGSPRNLTLGLLTVVVTIFVSVKFKGFISSLSVIFGLIVGTAVAIAIGATDFSSVAEASWFGLSAPLALGIPQFSVVPILVMTLAMLIIMAESTGNVLALGKMVDMKIDRRRLTNALRADGLSTFLGGMYNSFPLNVFSQNTGLVALTRVRSRYVVAAAGVIMILMGLFPKLGAIIAAIPPAVLGGSAIVMFGMTTAAGIQELARVKYAGTHNGLIAAVSISVGVLPVASTTLFEQVRGPLQLVLSSGIFLGGITAVALNAIINRNEKSTQLDDVEITDMPVQQEATQDASGLGSPVQTETELSSRDLELIRKSIAMAQEAKDRGRHPFASLVADQNGLVVSARGNNSMPPEGDPTQHAELTAAAEAATKLTPDQLAQSTLYTSAEPCAMCAGAIYWTGIGRVVYALSEHALLRLTGDNPENPTFALPCREVFARGQREIEVVGPLLEDEAAEAHTGFWK</sequence>
<evidence type="ECO:0000256" key="8">
    <source>
        <dbReference type="SAM" id="MobiDB-lite"/>
    </source>
</evidence>
<dbReference type="SUPFAM" id="SSF53927">
    <property type="entry name" value="Cytidine deaminase-like"/>
    <property type="match status" value="1"/>
</dbReference>
<feature type="transmembrane region" description="Helical" evidence="9">
    <location>
        <begin position="389"/>
        <end position="408"/>
    </location>
</feature>
<keyword evidence="4" id="KW-1003">Cell membrane</keyword>
<dbReference type="RefSeq" id="WP_349638408.1">
    <property type="nucleotide sequence ID" value="NZ_CP090958.1"/>
</dbReference>
<dbReference type="Gene3D" id="3.40.140.10">
    <property type="entry name" value="Cytidine Deaminase, domain 2"/>
    <property type="match status" value="1"/>
</dbReference>
<feature type="transmembrane region" description="Helical" evidence="9">
    <location>
        <begin position="37"/>
        <end position="55"/>
    </location>
</feature>
<feature type="transmembrane region" description="Helical" evidence="9">
    <location>
        <begin position="114"/>
        <end position="134"/>
    </location>
</feature>
<keyword evidence="7 9" id="KW-0472">Membrane</keyword>
<keyword evidence="12" id="KW-1185">Reference proteome</keyword>
<comment type="subcellular location">
    <subcellularLocation>
        <location evidence="1">Cell membrane</location>
        <topology evidence="1">Multi-pass membrane protein</topology>
    </subcellularLocation>
</comment>
<keyword evidence="3" id="KW-0813">Transport</keyword>
<dbReference type="PANTHER" id="PTHR42810">
    <property type="entry name" value="PURINE PERMEASE C1399.01C-RELATED"/>
    <property type="match status" value="1"/>
</dbReference>
<evidence type="ECO:0000313" key="12">
    <source>
        <dbReference type="Proteomes" id="UP001209083"/>
    </source>
</evidence>
<dbReference type="CDD" id="cd01285">
    <property type="entry name" value="nucleoside_deaminase"/>
    <property type="match status" value="1"/>
</dbReference>
<keyword evidence="6 9" id="KW-1133">Transmembrane helix</keyword>
<evidence type="ECO:0000256" key="3">
    <source>
        <dbReference type="ARBA" id="ARBA00022448"/>
    </source>
</evidence>
<feature type="transmembrane region" description="Helical" evidence="9">
    <location>
        <begin position="141"/>
        <end position="161"/>
    </location>
</feature>
<dbReference type="Pfam" id="PF00383">
    <property type="entry name" value="dCMP_cyt_deam_1"/>
    <property type="match status" value="1"/>
</dbReference>
<evidence type="ECO:0000256" key="2">
    <source>
        <dbReference type="ARBA" id="ARBA00008821"/>
    </source>
</evidence>
<evidence type="ECO:0000256" key="9">
    <source>
        <dbReference type="SAM" id="Phobius"/>
    </source>
</evidence>
<feature type="transmembrane region" description="Helical" evidence="9">
    <location>
        <begin position="250"/>
        <end position="275"/>
    </location>
</feature>
<protein>
    <submittedName>
        <fullName evidence="11">Solute carrier family 23 protein</fullName>
    </submittedName>
</protein>
<dbReference type="InterPro" id="IPR017588">
    <property type="entry name" value="UacT-like"/>
</dbReference>
<feature type="transmembrane region" description="Helical" evidence="9">
    <location>
        <begin position="356"/>
        <end position="377"/>
    </location>
</feature>
<feature type="region of interest" description="Disordered" evidence="8">
    <location>
        <begin position="458"/>
        <end position="478"/>
    </location>
</feature>
<name>A0ABY8QRJ6_9MICO</name>
<feature type="transmembrane region" description="Helical" evidence="9">
    <location>
        <begin position="328"/>
        <end position="350"/>
    </location>
</feature>
<evidence type="ECO:0000256" key="4">
    <source>
        <dbReference type="ARBA" id="ARBA00022475"/>
    </source>
</evidence>
<evidence type="ECO:0000256" key="6">
    <source>
        <dbReference type="ARBA" id="ARBA00022989"/>
    </source>
</evidence>
<gene>
    <name evidence="11" type="ORF">LWF01_16225</name>
</gene>
<evidence type="ECO:0000256" key="7">
    <source>
        <dbReference type="ARBA" id="ARBA00023136"/>
    </source>
</evidence>
<organism evidence="11 12">
    <name type="scientific">Saxibacter everestensis</name>
    <dbReference type="NCBI Taxonomy" id="2909229"/>
    <lineage>
        <taxon>Bacteria</taxon>
        <taxon>Bacillati</taxon>
        <taxon>Actinomycetota</taxon>
        <taxon>Actinomycetes</taxon>
        <taxon>Micrococcales</taxon>
        <taxon>Brevibacteriaceae</taxon>
        <taxon>Saxibacter</taxon>
    </lineage>
</organism>
<evidence type="ECO:0000256" key="1">
    <source>
        <dbReference type="ARBA" id="ARBA00004651"/>
    </source>
</evidence>
<comment type="similarity">
    <text evidence="2">Belongs to the nucleobase:cation symporter-2 (NCS2) (TC 2.A.40) family.</text>
</comment>
<dbReference type="NCBIfam" id="TIGR00801">
    <property type="entry name" value="ncs2"/>
    <property type="match status" value="1"/>
</dbReference>
<evidence type="ECO:0000313" key="11">
    <source>
        <dbReference type="EMBL" id="WGW11618.1"/>
    </source>
</evidence>
<proteinExistence type="inferred from homology"/>
<keyword evidence="5 9" id="KW-0812">Transmembrane</keyword>
<dbReference type="NCBIfam" id="TIGR03173">
    <property type="entry name" value="pbuX"/>
    <property type="match status" value="1"/>
</dbReference>
<feature type="compositionally biased region" description="Polar residues" evidence="8">
    <location>
        <begin position="458"/>
        <end position="476"/>
    </location>
</feature>
<dbReference type="EMBL" id="CP090958">
    <property type="protein sequence ID" value="WGW11618.1"/>
    <property type="molecule type" value="Genomic_DNA"/>
</dbReference>
<feature type="transmembrane region" description="Helical" evidence="9">
    <location>
        <begin position="205"/>
        <end position="230"/>
    </location>
</feature>
<feature type="transmembrane region" description="Helical" evidence="9">
    <location>
        <begin position="414"/>
        <end position="437"/>
    </location>
</feature>
<dbReference type="InterPro" id="IPR006042">
    <property type="entry name" value="Xan_ur_permease"/>
</dbReference>
<feature type="transmembrane region" description="Helical" evidence="9">
    <location>
        <begin position="61"/>
        <end position="79"/>
    </location>
</feature>
<dbReference type="PROSITE" id="PS51747">
    <property type="entry name" value="CYT_DCMP_DEAMINASES_2"/>
    <property type="match status" value="1"/>
</dbReference>
<accession>A0ABY8QRJ6</accession>
<dbReference type="InterPro" id="IPR016193">
    <property type="entry name" value="Cytidine_deaminase-like"/>
</dbReference>
<reference evidence="11 12" key="1">
    <citation type="submission" date="2023-05" db="EMBL/GenBank/DDBJ databases">
        <title>Lithophilousrod everest ZFBP1038 complete genpme.</title>
        <authorList>
            <person name="Tian M."/>
        </authorList>
    </citation>
    <scope>NUCLEOTIDE SEQUENCE [LARGE SCALE GENOMIC DNA]</scope>
    <source>
        <strain evidence="11 12">ZFBP1038</strain>
    </source>
</reference>
<dbReference type="PANTHER" id="PTHR42810:SF4">
    <property type="entry name" value="URIC ACID TRANSPORTER UACT"/>
    <property type="match status" value="1"/>
</dbReference>
<dbReference type="InterPro" id="IPR002125">
    <property type="entry name" value="CMP_dCMP_dom"/>
</dbReference>
<dbReference type="Pfam" id="PF00860">
    <property type="entry name" value="Xan_ur_permease"/>
    <property type="match status" value="1"/>
</dbReference>
<dbReference type="Proteomes" id="UP001209083">
    <property type="component" value="Chromosome"/>
</dbReference>
<feature type="domain" description="CMP/dCMP-type deaminase" evidence="10">
    <location>
        <begin position="479"/>
        <end position="590"/>
    </location>
</feature>
<dbReference type="NCBIfam" id="NF037981">
    <property type="entry name" value="NCS2_1"/>
    <property type="match status" value="1"/>
</dbReference>
<evidence type="ECO:0000256" key="5">
    <source>
        <dbReference type="ARBA" id="ARBA00022692"/>
    </source>
</evidence>
<dbReference type="InterPro" id="IPR006043">
    <property type="entry name" value="NCS2"/>
</dbReference>
<feature type="transmembrane region" description="Helical" evidence="9">
    <location>
        <begin position="181"/>
        <end position="198"/>
    </location>
</feature>
<evidence type="ECO:0000259" key="10">
    <source>
        <dbReference type="PROSITE" id="PS51747"/>
    </source>
</evidence>